<name>A0A0D7AC33_9AGAR</name>
<proteinExistence type="predicted"/>
<dbReference type="OrthoDB" id="2935770at2759"/>
<keyword evidence="2" id="KW-1185">Reference proteome</keyword>
<organism evidence="1 2">
    <name type="scientific">Fistulina hepatica ATCC 64428</name>
    <dbReference type="NCBI Taxonomy" id="1128425"/>
    <lineage>
        <taxon>Eukaryota</taxon>
        <taxon>Fungi</taxon>
        <taxon>Dikarya</taxon>
        <taxon>Basidiomycota</taxon>
        <taxon>Agaricomycotina</taxon>
        <taxon>Agaricomycetes</taxon>
        <taxon>Agaricomycetidae</taxon>
        <taxon>Agaricales</taxon>
        <taxon>Fistulinaceae</taxon>
        <taxon>Fistulina</taxon>
    </lineage>
</organism>
<evidence type="ECO:0000313" key="1">
    <source>
        <dbReference type="EMBL" id="KIY47491.1"/>
    </source>
</evidence>
<accession>A0A0D7AC33</accession>
<dbReference type="EMBL" id="KN881933">
    <property type="protein sequence ID" value="KIY47491.1"/>
    <property type="molecule type" value="Genomic_DNA"/>
</dbReference>
<sequence length="293" mass="31509">MFGSLVHSSLARASPSLKPEKKPYAALVTGNYHPLPNGSVVDIKVPYHDAHNLGISDYFSALGYILAHLGGPESNLSFVHLLQLLSQYAAWCRLSASALRVNPPTVVQLLWVCSPQYRFGGTHVEAKDGLFCLSSSVSPGKGDGLKEVRNVRVRELLAVWPDFSLLSPTPVQQAHAESGLIKSVDSSAELFGTPWGHCGESVSFAASSMHRTMKAGVPMGTLALSVKAMTSKIAGTNIVPAQAIQQLTRLSDIVEVFRTSGALRPMCLNCQYLSSGRIEDYAYKLAGSQLLQV</sequence>
<dbReference type="AlphaFoldDB" id="A0A0D7AC33"/>
<protein>
    <submittedName>
        <fullName evidence="1">Uncharacterized protein</fullName>
    </submittedName>
</protein>
<dbReference type="Proteomes" id="UP000054144">
    <property type="component" value="Unassembled WGS sequence"/>
</dbReference>
<reference evidence="1 2" key="1">
    <citation type="journal article" date="2015" name="Fungal Genet. Biol.">
        <title>Evolution of novel wood decay mechanisms in Agaricales revealed by the genome sequences of Fistulina hepatica and Cylindrobasidium torrendii.</title>
        <authorList>
            <person name="Floudas D."/>
            <person name="Held B.W."/>
            <person name="Riley R."/>
            <person name="Nagy L.G."/>
            <person name="Koehler G."/>
            <person name="Ransdell A.S."/>
            <person name="Younus H."/>
            <person name="Chow J."/>
            <person name="Chiniquy J."/>
            <person name="Lipzen A."/>
            <person name="Tritt A."/>
            <person name="Sun H."/>
            <person name="Haridas S."/>
            <person name="LaButti K."/>
            <person name="Ohm R.A."/>
            <person name="Kues U."/>
            <person name="Blanchette R.A."/>
            <person name="Grigoriev I.V."/>
            <person name="Minto R.E."/>
            <person name="Hibbett D.S."/>
        </authorList>
    </citation>
    <scope>NUCLEOTIDE SEQUENCE [LARGE SCALE GENOMIC DNA]</scope>
    <source>
        <strain evidence="1 2">ATCC 64428</strain>
    </source>
</reference>
<gene>
    <name evidence="1" type="ORF">FISHEDRAFT_59610</name>
</gene>
<evidence type="ECO:0000313" key="2">
    <source>
        <dbReference type="Proteomes" id="UP000054144"/>
    </source>
</evidence>